<dbReference type="Proteomes" id="UP000019149">
    <property type="component" value="Unassembled WGS sequence"/>
</dbReference>
<dbReference type="GeneID" id="36345337"/>
<keyword evidence="2" id="KW-1185">Reference proteome</keyword>
<dbReference type="KEGG" id="egl:EGR_09622"/>
<dbReference type="CTD" id="36345337"/>
<protein>
    <submittedName>
        <fullName evidence="1">Uncharacterized protein</fullName>
    </submittedName>
</protein>
<dbReference type="AlphaFoldDB" id="W6U4P3"/>
<evidence type="ECO:0000313" key="1">
    <source>
        <dbReference type="EMBL" id="EUB55516.1"/>
    </source>
</evidence>
<name>W6U4P3_ECHGR</name>
<dbReference type="EMBL" id="APAU02000157">
    <property type="protein sequence ID" value="EUB55516.1"/>
    <property type="molecule type" value="Genomic_DNA"/>
</dbReference>
<sequence length="74" mass="8363">MMAQNIHHTTTSNKKTDLLWLGQYNNHTKLQFTVITHHHTFFVGVIMAVPGGSSFSSPFSLVALDLLSFYDHVM</sequence>
<organism evidence="1 2">
    <name type="scientific">Echinococcus granulosus</name>
    <name type="common">Hydatid tapeworm</name>
    <dbReference type="NCBI Taxonomy" id="6210"/>
    <lineage>
        <taxon>Eukaryota</taxon>
        <taxon>Metazoa</taxon>
        <taxon>Spiralia</taxon>
        <taxon>Lophotrochozoa</taxon>
        <taxon>Platyhelminthes</taxon>
        <taxon>Cestoda</taxon>
        <taxon>Eucestoda</taxon>
        <taxon>Cyclophyllidea</taxon>
        <taxon>Taeniidae</taxon>
        <taxon>Echinococcus</taxon>
        <taxon>Echinococcus granulosus group</taxon>
    </lineage>
</organism>
<dbReference type="RefSeq" id="XP_024346712.1">
    <property type="nucleotide sequence ID" value="XM_024498871.1"/>
</dbReference>
<proteinExistence type="predicted"/>
<gene>
    <name evidence="1" type="ORF">EGR_09622</name>
</gene>
<reference evidence="1 2" key="1">
    <citation type="journal article" date="2013" name="Nat. Genet.">
        <title>The genome of the hydatid tapeworm Echinococcus granulosus.</title>
        <authorList>
            <person name="Zheng H."/>
            <person name="Zhang W."/>
            <person name="Zhang L."/>
            <person name="Zhang Z."/>
            <person name="Li J."/>
            <person name="Lu G."/>
            <person name="Zhu Y."/>
            <person name="Wang Y."/>
            <person name="Huang Y."/>
            <person name="Liu J."/>
            <person name="Kang H."/>
            <person name="Chen J."/>
            <person name="Wang L."/>
            <person name="Chen A."/>
            <person name="Yu S."/>
            <person name="Gao Z."/>
            <person name="Jin L."/>
            <person name="Gu W."/>
            <person name="Wang Z."/>
            <person name="Zhao L."/>
            <person name="Shi B."/>
            <person name="Wen H."/>
            <person name="Lin R."/>
            <person name="Jones M.K."/>
            <person name="Brejova B."/>
            <person name="Vinar T."/>
            <person name="Zhao G."/>
            <person name="McManus D.P."/>
            <person name="Chen Z."/>
            <person name="Zhou Y."/>
            <person name="Wang S."/>
        </authorList>
    </citation>
    <scope>NUCLEOTIDE SEQUENCE [LARGE SCALE GENOMIC DNA]</scope>
</reference>
<evidence type="ECO:0000313" key="2">
    <source>
        <dbReference type="Proteomes" id="UP000019149"/>
    </source>
</evidence>
<comment type="caution">
    <text evidence="1">The sequence shown here is derived from an EMBL/GenBank/DDBJ whole genome shotgun (WGS) entry which is preliminary data.</text>
</comment>
<accession>W6U4P3</accession>